<organism evidence="1 2">
    <name type="scientific">Bradyrhizobium diazoefficiens</name>
    <dbReference type="NCBI Taxonomy" id="1355477"/>
    <lineage>
        <taxon>Bacteria</taxon>
        <taxon>Pseudomonadati</taxon>
        <taxon>Pseudomonadota</taxon>
        <taxon>Alphaproteobacteria</taxon>
        <taxon>Hyphomicrobiales</taxon>
        <taxon>Nitrobacteraceae</taxon>
        <taxon>Bradyrhizobium</taxon>
    </lineage>
</organism>
<name>A0A0E4BMN4_9BRAD</name>
<proteinExistence type="predicted"/>
<protein>
    <submittedName>
        <fullName evidence="1">Uncharacterized protein</fullName>
    </submittedName>
</protein>
<gene>
    <name evidence="1" type="ORF">NK6_2866</name>
</gene>
<reference evidence="1 2" key="1">
    <citation type="submission" date="2014-11" db="EMBL/GenBank/DDBJ databases">
        <title>Symbiosis island explosion on the genome of extra-slow-growing strains of soybean bradyrhizobia with massive insertion sequences.</title>
        <authorList>
            <person name="Iida T."/>
            <person name="Minamisawa K."/>
        </authorList>
    </citation>
    <scope>NUCLEOTIDE SEQUENCE [LARGE SCALE GENOMIC DNA]</scope>
    <source>
        <strain evidence="1 2">NK6</strain>
    </source>
</reference>
<dbReference type="AlphaFoldDB" id="A0A0E4BMN4"/>
<dbReference type="EMBL" id="AP014685">
    <property type="protein sequence ID" value="BAR56046.1"/>
    <property type="molecule type" value="Genomic_DNA"/>
</dbReference>
<sequence length="42" mass="4894">MLQDVAKPIEICRIRGERLPLTANVRDGFLFRPWSSPFSFQT</sequence>
<evidence type="ECO:0000313" key="2">
    <source>
        <dbReference type="Proteomes" id="UP000063308"/>
    </source>
</evidence>
<accession>A0A0E4BMN4</accession>
<dbReference type="Proteomes" id="UP000063308">
    <property type="component" value="Chromosome"/>
</dbReference>
<evidence type="ECO:0000313" key="1">
    <source>
        <dbReference type="EMBL" id="BAR56046.1"/>
    </source>
</evidence>